<dbReference type="GO" id="GO:0016791">
    <property type="term" value="F:phosphatase activity"/>
    <property type="evidence" value="ECO:0007669"/>
    <property type="project" value="TreeGrafter"/>
</dbReference>
<dbReference type="CDD" id="cd16936">
    <property type="entry name" value="HATPase_RsbW-like"/>
    <property type="match status" value="1"/>
</dbReference>
<dbReference type="EMBL" id="VJWL01000001">
    <property type="protein sequence ID" value="TRW50038.1"/>
    <property type="molecule type" value="Genomic_DNA"/>
</dbReference>
<organism evidence="3 4">
    <name type="scientific">Aliidiomarina halalkaliphila</name>
    <dbReference type="NCBI Taxonomy" id="2593535"/>
    <lineage>
        <taxon>Bacteria</taxon>
        <taxon>Pseudomonadati</taxon>
        <taxon>Pseudomonadota</taxon>
        <taxon>Gammaproteobacteria</taxon>
        <taxon>Alteromonadales</taxon>
        <taxon>Idiomarinaceae</taxon>
        <taxon>Aliidiomarina</taxon>
    </lineage>
</organism>
<dbReference type="Gene3D" id="3.60.40.10">
    <property type="entry name" value="PPM-type phosphatase domain"/>
    <property type="match status" value="1"/>
</dbReference>
<dbReference type="AlphaFoldDB" id="A0A552X4U6"/>
<evidence type="ECO:0000259" key="2">
    <source>
        <dbReference type="SMART" id="SM00331"/>
    </source>
</evidence>
<evidence type="ECO:0000256" key="1">
    <source>
        <dbReference type="ARBA" id="ARBA00022801"/>
    </source>
</evidence>
<comment type="caution">
    <text evidence="3">The sequence shown here is derived from an EMBL/GenBank/DDBJ whole genome shotgun (WGS) entry which is preliminary data.</text>
</comment>
<dbReference type="PANTHER" id="PTHR43156">
    <property type="entry name" value="STAGE II SPORULATION PROTEIN E-RELATED"/>
    <property type="match status" value="1"/>
</dbReference>
<dbReference type="InterPro" id="IPR036457">
    <property type="entry name" value="PPM-type-like_dom_sf"/>
</dbReference>
<dbReference type="Pfam" id="PF07228">
    <property type="entry name" value="SpoIIE"/>
    <property type="match status" value="1"/>
</dbReference>
<accession>A0A552X4U6</accession>
<gene>
    <name evidence="3" type="ORF">FM042_04100</name>
</gene>
<dbReference type="RefSeq" id="WP_143234600.1">
    <property type="nucleotide sequence ID" value="NZ_VJWL01000001.1"/>
</dbReference>
<dbReference type="InterPro" id="IPR052016">
    <property type="entry name" value="Bact_Sigma-Reg"/>
</dbReference>
<dbReference type="InterPro" id="IPR003594">
    <property type="entry name" value="HATPase_dom"/>
</dbReference>
<dbReference type="InterPro" id="IPR001932">
    <property type="entry name" value="PPM-type_phosphatase-like_dom"/>
</dbReference>
<name>A0A552X4U6_9GAMM</name>
<keyword evidence="4" id="KW-1185">Reference proteome</keyword>
<dbReference type="PANTHER" id="PTHR43156:SF2">
    <property type="entry name" value="STAGE II SPORULATION PROTEIN E"/>
    <property type="match status" value="1"/>
</dbReference>
<reference evidence="3 4" key="1">
    <citation type="submission" date="2019-07" db="EMBL/GenBank/DDBJ databases">
        <authorList>
            <person name="Yang M."/>
            <person name="Zhao D."/>
            <person name="Xiang H."/>
        </authorList>
    </citation>
    <scope>NUCLEOTIDE SEQUENCE [LARGE SCALE GENOMIC DNA]</scope>
    <source>
        <strain evidence="3 4">IM1326</strain>
    </source>
</reference>
<dbReference type="SMART" id="SM00331">
    <property type="entry name" value="PP2C_SIG"/>
    <property type="match status" value="1"/>
</dbReference>
<dbReference type="Gene3D" id="3.30.565.10">
    <property type="entry name" value="Histidine kinase-like ATPase, C-terminal domain"/>
    <property type="match status" value="1"/>
</dbReference>
<dbReference type="OrthoDB" id="9811749at2"/>
<evidence type="ECO:0000313" key="4">
    <source>
        <dbReference type="Proteomes" id="UP000320359"/>
    </source>
</evidence>
<dbReference type="Proteomes" id="UP000320359">
    <property type="component" value="Unassembled WGS sequence"/>
</dbReference>
<evidence type="ECO:0000313" key="3">
    <source>
        <dbReference type="EMBL" id="TRW50038.1"/>
    </source>
</evidence>
<protein>
    <submittedName>
        <fullName evidence="3">SpoIIE family protein phosphatase</fullName>
    </submittedName>
</protein>
<feature type="domain" description="PPM-type phosphatase" evidence="2">
    <location>
        <begin position="149"/>
        <end position="363"/>
    </location>
</feature>
<sequence>MLQQGLRDQLLAFGIDPHRVENIEQLATLLHPDSAQVILLPEASIPDYLQFRESTPEPVNSNPPHVVVLLTEATKLDQEMLPTEVIDVWCLPMPDVALKLRVQGVAEHHQLIEAAKEQKKNLGLQLERSRQEQKIVRNIFTNAFSRALENDPHIDTLLLPLSTYNGDLFLAAKGGTGSLYLLLGDFTGHGLPAAIGTIPASQTFFAMAERARPVSQIAREINRQLNLLLPEDMFCCALIVELSANGDRLNWWSGGMPPALVIHPDGETLDYLSPQHLPLGILSDGEFESGITSTRVAINSQLLMYTDGTIELGTSEQNALGVDGFTQCCKQLDWKMPAIRAFIEEELTKREAHDDLSVVMLHCSETGFAHPDPGDERSPLPFEMCVNIGPNEARTLDPVSTIIRSVCTLEGLAKFRPSLYTALSEAYNNALEHGLLNMSSAPKQSTEGFENYYMERSKRLARLQRGQIDIELRYKPQEALIAVKVRDSGKGFRFDDETQPLSQEHAFGRGLHLIRELTRDLRWSENGRCIEFNFPLGT</sequence>
<dbReference type="Pfam" id="PF13581">
    <property type="entry name" value="HATPase_c_2"/>
    <property type="match status" value="1"/>
</dbReference>
<dbReference type="InterPro" id="IPR036890">
    <property type="entry name" value="HATPase_C_sf"/>
</dbReference>
<keyword evidence="1" id="KW-0378">Hydrolase</keyword>
<proteinExistence type="predicted"/>